<dbReference type="SUPFAM" id="SSF56219">
    <property type="entry name" value="DNase I-like"/>
    <property type="match status" value="1"/>
</dbReference>
<keyword evidence="1" id="KW-1133">Transmembrane helix</keyword>
<reference evidence="3 4" key="1">
    <citation type="submission" date="2014-10" db="EMBL/GenBank/DDBJ databases">
        <title>Genome sequencing of Vibrio sinaloensis T08.</title>
        <authorList>
            <person name="Chan K.-G."/>
            <person name="Mohamad N.I."/>
        </authorList>
    </citation>
    <scope>NUCLEOTIDE SEQUENCE [LARGE SCALE GENOMIC DNA]</scope>
    <source>
        <strain evidence="3 4">T08</strain>
    </source>
</reference>
<dbReference type="Pfam" id="PF03372">
    <property type="entry name" value="Exo_endo_phos"/>
    <property type="match status" value="1"/>
</dbReference>
<sequence length="306" mass="34929">MIWIGVFAPSLVWVTLTFYEVTWWAENVVTFPSLFFITYLFVACVLLFCQRWVWSLISCCFAAVFWLLSPVSVQKVSHECANAITVAQYNLLYDNENLNEVLSYLHNHAFDLVVLQEVSPPVGEKIQLLDDIYPYMYGGQEGVGYPSGQMILSQTELSGLSVYWTSDRQAIIQGTWRPNKQQAFQLMTAHPPSPRSLELWQRRNALMSEVGSLLSSHSNDEVLIVGDFNLSAISLRFARLFPSFQTAPVASWPNRVKQWYVPASFMIAIDHLWLKSTNEGRRICQRDSKQSPSGSDHRLIVTEIGY</sequence>
<dbReference type="InterPro" id="IPR005135">
    <property type="entry name" value="Endo/exonuclease/phosphatase"/>
</dbReference>
<gene>
    <name evidence="3" type="ORF">NM06_05260</name>
</gene>
<protein>
    <submittedName>
        <fullName evidence="3">Endonuclease</fullName>
    </submittedName>
</protein>
<evidence type="ECO:0000256" key="1">
    <source>
        <dbReference type="SAM" id="Phobius"/>
    </source>
</evidence>
<keyword evidence="1" id="KW-0812">Transmembrane</keyword>
<dbReference type="RefSeq" id="WP_038136394.1">
    <property type="nucleotide sequence ID" value="NZ_JRWP01000004.1"/>
</dbReference>
<keyword evidence="1" id="KW-0472">Membrane</keyword>
<dbReference type="AlphaFoldDB" id="A0A0A5JQR5"/>
<evidence type="ECO:0000259" key="2">
    <source>
        <dbReference type="Pfam" id="PF03372"/>
    </source>
</evidence>
<dbReference type="Gene3D" id="3.60.10.10">
    <property type="entry name" value="Endonuclease/exonuclease/phosphatase"/>
    <property type="match status" value="1"/>
</dbReference>
<dbReference type="OrthoDB" id="5902906at2"/>
<evidence type="ECO:0000313" key="4">
    <source>
        <dbReference type="Proteomes" id="UP000030451"/>
    </source>
</evidence>
<proteinExistence type="predicted"/>
<dbReference type="Proteomes" id="UP000030451">
    <property type="component" value="Unassembled WGS sequence"/>
</dbReference>
<keyword evidence="3" id="KW-0378">Hydrolase</keyword>
<feature type="transmembrane region" description="Helical" evidence="1">
    <location>
        <begin position="56"/>
        <end position="73"/>
    </location>
</feature>
<dbReference type="GO" id="GO:0004519">
    <property type="term" value="F:endonuclease activity"/>
    <property type="evidence" value="ECO:0007669"/>
    <property type="project" value="UniProtKB-KW"/>
</dbReference>
<dbReference type="EMBL" id="JRWP01000004">
    <property type="protein sequence ID" value="KGY10318.1"/>
    <property type="molecule type" value="Genomic_DNA"/>
</dbReference>
<keyword evidence="3" id="KW-0255">Endonuclease</keyword>
<feature type="transmembrane region" description="Helical" evidence="1">
    <location>
        <begin position="31"/>
        <end position="49"/>
    </location>
</feature>
<feature type="domain" description="Endonuclease/exonuclease/phosphatase" evidence="2">
    <location>
        <begin position="87"/>
        <end position="297"/>
    </location>
</feature>
<comment type="caution">
    <text evidence="3">The sequence shown here is derived from an EMBL/GenBank/DDBJ whole genome shotgun (WGS) entry which is preliminary data.</text>
</comment>
<organism evidence="3 4">
    <name type="scientific">Photobacterium sp. (strain ATCC 43367)</name>
    <dbReference type="NCBI Taxonomy" id="379097"/>
    <lineage>
        <taxon>Bacteria</taxon>
        <taxon>Pseudomonadati</taxon>
        <taxon>Pseudomonadota</taxon>
        <taxon>Gammaproteobacteria</taxon>
        <taxon>Vibrionales</taxon>
        <taxon>Vibrionaceae</taxon>
        <taxon>Vibrio</taxon>
        <taxon>Vibrio oreintalis group</taxon>
    </lineage>
</organism>
<feature type="transmembrane region" description="Helical" evidence="1">
    <location>
        <begin position="7"/>
        <end position="25"/>
    </location>
</feature>
<accession>A0A0A5JQR5</accession>
<name>A0A0A5JQR5_PHOS4</name>
<dbReference type="InterPro" id="IPR036691">
    <property type="entry name" value="Endo/exonu/phosph_ase_sf"/>
</dbReference>
<keyword evidence="3" id="KW-0540">Nuclease</keyword>
<dbReference type="STRING" id="379097.SE23_05145"/>
<evidence type="ECO:0000313" key="3">
    <source>
        <dbReference type="EMBL" id="KGY10318.1"/>
    </source>
</evidence>